<dbReference type="OrthoDB" id="1470350at2759"/>
<dbReference type="Proteomes" id="UP000054477">
    <property type="component" value="Unassembled WGS sequence"/>
</dbReference>
<reference evidence="1 2" key="1">
    <citation type="submission" date="2014-04" db="EMBL/GenBank/DDBJ databases">
        <authorList>
            <consortium name="DOE Joint Genome Institute"/>
            <person name="Kuo A."/>
            <person name="Kohler A."/>
            <person name="Nagy L.G."/>
            <person name="Floudas D."/>
            <person name="Copeland A."/>
            <person name="Barry K.W."/>
            <person name="Cichocki N."/>
            <person name="Veneault-Fourrey C."/>
            <person name="LaButti K."/>
            <person name="Lindquist E.A."/>
            <person name="Lipzen A."/>
            <person name="Lundell T."/>
            <person name="Morin E."/>
            <person name="Murat C."/>
            <person name="Sun H."/>
            <person name="Tunlid A."/>
            <person name="Henrissat B."/>
            <person name="Grigoriev I.V."/>
            <person name="Hibbett D.S."/>
            <person name="Martin F."/>
            <person name="Nordberg H.P."/>
            <person name="Cantor M.N."/>
            <person name="Hua S.X."/>
        </authorList>
    </citation>
    <scope>NUCLEOTIDE SEQUENCE [LARGE SCALE GENOMIC DNA]</scope>
    <source>
        <strain evidence="1 2">LaAM-08-1</strain>
    </source>
</reference>
<dbReference type="EMBL" id="KN838652">
    <property type="protein sequence ID" value="KIJ99191.1"/>
    <property type="molecule type" value="Genomic_DNA"/>
</dbReference>
<sequence>MLTLIIKSIILSAGSWVFYYVLSRYLVKTSLDNTPGLPSPSFFTGNFFQLFDANGWDFHRDIAAKYEGIIRVEALFGVDGFQEVELFTKNLDHSFQHFSD</sequence>
<accession>A0A0C9XNQ8</accession>
<organism evidence="1 2">
    <name type="scientific">Laccaria amethystina LaAM-08-1</name>
    <dbReference type="NCBI Taxonomy" id="1095629"/>
    <lineage>
        <taxon>Eukaryota</taxon>
        <taxon>Fungi</taxon>
        <taxon>Dikarya</taxon>
        <taxon>Basidiomycota</taxon>
        <taxon>Agaricomycotina</taxon>
        <taxon>Agaricomycetes</taxon>
        <taxon>Agaricomycetidae</taxon>
        <taxon>Agaricales</taxon>
        <taxon>Agaricineae</taxon>
        <taxon>Hydnangiaceae</taxon>
        <taxon>Laccaria</taxon>
    </lineage>
</organism>
<reference evidence="2" key="2">
    <citation type="submission" date="2015-01" db="EMBL/GenBank/DDBJ databases">
        <title>Evolutionary Origins and Diversification of the Mycorrhizal Mutualists.</title>
        <authorList>
            <consortium name="DOE Joint Genome Institute"/>
            <consortium name="Mycorrhizal Genomics Consortium"/>
            <person name="Kohler A."/>
            <person name="Kuo A."/>
            <person name="Nagy L.G."/>
            <person name="Floudas D."/>
            <person name="Copeland A."/>
            <person name="Barry K.W."/>
            <person name="Cichocki N."/>
            <person name="Veneault-Fourrey C."/>
            <person name="LaButti K."/>
            <person name="Lindquist E.A."/>
            <person name="Lipzen A."/>
            <person name="Lundell T."/>
            <person name="Morin E."/>
            <person name="Murat C."/>
            <person name="Riley R."/>
            <person name="Ohm R."/>
            <person name="Sun H."/>
            <person name="Tunlid A."/>
            <person name="Henrissat B."/>
            <person name="Grigoriev I.V."/>
            <person name="Hibbett D.S."/>
            <person name="Martin F."/>
        </authorList>
    </citation>
    <scope>NUCLEOTIDE SEQUENCE [LARGE SCALE GENOMIC DNA]</scope>
    <source>
        <strain evidence="2">LaAM-08-1</strain>
    </source>
</reference>
<gene>
    <name evidence="1" type="ORF">K443DRAFT_8617</name>
</gene>
<evidence type="ECO:0000313" key="2">
    <source>
        <dbReference type="Proteomes" id="UP000054477"/>
    </source>
</evidence>
<dbReference type="AlphaFoldDB" id="A0A0C9XNQ8"/>
<protein>
    <recommendedName>
        <fullName evidence="3">Cytochrome P450</fullName>
    </recommendedName>
</protein>
<proteinExistence type="predicted"/>
<name>A0A0C9XNQ8_9AGAR</name>
<evidence type="ECO:0008006" key="3">
    <source>
        <dbReference type="Google" id="ProtNLM"/>
    </source>
</evidence>
<keyword evidence="2" id="KW-1185">Reference proteome</keyword>
<dbReference type="HOGENOM" id="CLU_2306569_0_0_1"/>
<evidence type="ECO:0000313" key="1">
    <source>
        <dbReference type="EMBL" id="KIJ99191.1"/>
    </source>
</evidence>